<sequence>MSQSRKRHLPDREQFLSQLVQEYHTTKDNEAKQQVLANLGNFAYDSINHGWLWQVNVIEIFIDAIQQQDPLLKEFGAGGLANICLDPQHYQYLISNPKHIESIVALIQTNTQQQAITTDTVINAMTTLMLLVNESSQEVILTKTLKEALLNLQQHQQVDTRIVTVATVFLTDYFSISY</sequence>
<gene>
    <name evidence="1" type="ORF">BDA99DRAFT_313479</name>
</gene>
<protein>
    <recommendedName>
        <fullName evidence="3">Armadillo repeat-containing protein 7</fullName>
    </recommendedName>
</protein>
<dbReference type="AlphaFoldDB" id="A0AAD5JLW1"/>
<dbReference type="EMBL" id="JAIXMP010000064">
    <property type="protein sequence ID" value="KAI9244029.1"/>
    <property type="molecule type" value="Genomic_DNA"/>
</dbReference>
<organism evidence="1 2">
    <name type="scientific">Phascolomyces articulosus</name>
    <dbReference type="NCBI Taxonomy" id="60185"/>
    <lineage>
        <taxon>Eukaryota</taxon>
        <taxon>Fungi</taxon>
        <taxon>Fungi incertae sedis</taxon>
        <taxon>Mucoromycota</taxon>
        <taxon>Mucoromycotina</taxon>
        <taxon>Mucoromycetes</taxon>
        <taxon>Mucorales</taxon>
        <taxon>Lichtheimiaceae</taxon>
        <taxon>Phascolomyces</taxon>
    </lineage>
</organism>
<dbReference type="InterPro" id="IPR016024">
    <property type="entry name" value="ARM-type_fold"/>
</dbReference>
<evidence type="ECO:0000313" key="1">
    <source>
        <dbReference type="EMBL" id="KAI9244029.1"/>
    </source>
</evidence>
<keyword evidence="2" id="KW-1185">Reference proteome</keyword>
<dbReference type="Gene3D" id="1.25.10.10">
    <property type="entry name" value="Leucine-rich Repeat Variant"/>
    <property type="match status" value="1"/>
</dbReference>
<evidence type="ECO:0000313" key="2">
    <source>
        <dbReference type="Proteomes" id="UP001209540"/>
    </source>
</evidence>
<reference evidence="1" key="1">
    <citation type="journal article" date="2022" name="IScience">
        <title>Evolution of zygomycete secretomes and the origins of terrestrial fungal ecologies.</title>
        <authorList>
            <person name="Chang Y."/>
            <person name="Wang Y."/>
            <person name="Mondo S."/>
            <person name="Ahrendt S."/>
            <person name="Andreopoulos W."/>
            <person name="Barry K."/>
            <person name="Beard J."/>
            <person name="Benny G.L."/>
            <person name="Blankenship S."/>
            <person name="Bonito G."/>
            <person name="Cuomo C."/>
            <person name="Desiro A."/>
            <person name="Gervers K.A."/>
            <person name="Hundley H."/>
            <person name="Kuo A."/>
            <person name="LaButti K."/>
            <person name="Lang B.F."/>
            <person name="Lipzen A."/>
            <person name="O'Donnell K."/>
            <person name="Pangilinan J."/>
            <person name="Reynolds N."/>
            <person name="Sandor L."/>
            <person name="Smith M.E."/>
            <person name="Tsang A."/>
            <person name="Grigoriev I.V."/>
            <person name="Stajich J.E."/>
            <person name="Spatafora J.W."/>
        </authorList>
    </citation>
    <scope>NUCLEOTIDE SEQUENCE</scope>
    <source>
        <strain evidence="1">RSA 2281</strain>
    </source>
</reference>
<accession>A0AAD5JLW1</accession>
<evidence type="ECO:0008006" key="3">
    <source>
        <dbReference type="Google" id="ProtNLM"/>
    </source>
</evidence>
<reference evidence="1" key="2">
    <citation type="submission" date="2023-02" db="EMBL/GenBank/DDBJ databases">
        <authorList>
            <consortium name="DOE Joint Genome Institute"/>
            <person name="Mondo S.J."/>
            <person name="Chang Y."/>
            <person name="Wang Y."/>
            <person name="Ahrendt S."/>
            <person name="Andreopoulos W."/>
            <person name="Barry K."/>
            <person name="Beard J."/>
            <person name="Benny G.L."/>
            <person name="Blankenship S."/>
            <person name="Bonito G."/>
            <person name="Cuomo C."/>
            <person name="Desiro A."/>
            <person name="Gervers K.A."/>
            <person name="Hundley H."/>
            <person name="Kuo A."/>
            <person name="LaButti K."/>
            <person name="Lang B.F."/>
            <person name="Lipzen A."/>
            <person name="O'Donnell K."/>
            <person name="Pangilinan J."/>
            <person name="Reynolds N."/>
            <person name="Sandor L."/>
            <person name="Smith M.W."/>
            <person name="Tsang A."/>
            <person name="Grigoriev I.V."/>
            <person name="Stajich J.E."/>
            <person name="Spatafora J.W."/>
        </authorList>
    </citation>
    <scope>NUCLEOTIDE SEQUENCE</scope>
    <source>
        <strain evidence="1">RSA 2281</strain>
    </source>
</reference>
<dbReference type="InterPro" id="IPR011989">
    <property type="entry name" value="ARM-like"/>
</dbReference>
<dbReference type="PANTHER" id="PTHR46263:SF1">
    <property type="entry name" value="ARMADILLO REPEAT-CONTAINING PROTEIN 7"/>
    <property type="match status" value="1"/>
</dbReference>
<proteinExistence type="predicted"/>
<name>A0AAD5JLW1_9FUNG</name>
<comment type="caution">
    <text evidence="1">The sequence shown here is derived from an EMBL/GenBank/DDBJ whole genome shotgun (WGS) entry which is preliminary data.</text>
</comment>
<dbReference type="PANTHER" id="PTHR46263">
    <property type="entry name" value="ARMADILLO REPEAT-CONTAINING PROTEIN 7"/>
    <property type="match status" value="1"/>
</dbReference>
<dbReference type="Proteomes" id="UP001209540">
    <property type="component" value="Unassembled WGS sequence"/>
</dbReference>
<dbReference type="SUPFAM" id="SSF48371">
    <property type="entry name" value="ARM repeat"/>
    <property type="match status" value="1"/>
</dbReference>
<dbReference type="InterPro" id="IPR042462">
    <property type="entry name" value="ARMC7"/>
</dbReference>